<evidence type="ECO:0000256" key="1">
    <source>
        <dbReference type="ARBA" id="ARBA00004123"/>
    </source>
</evidence>
<evidence type="ECO:0000313" key="8">
    <source>
        <dbReference type="Proteomes" id="UP000011668"/>
    </source>
</evidence>
<comment type="subcellular location">
    <subcellularLocation>
        <location evidence="1">Nucleus</location>
    </subcellularLocation>
</comment>
<evidence type="ECO:0000313" key="7">
    <source>
        <dbReference type="EMBL" id="ELU42735.1"/>
    </source>
</evidence>
<dbReference type="Gene3D" id="1.10.10.580">
    <property type="entry name" value="Structural maintenance of chromosome 1. Chain E"/>
    <property type="match status" value="1"/>
</dbReference>
<proteinExistence type="inferred from homology"/>
<keyword evidence="3" id="KW-0539">Nucleus</keyword>
<dbReference type="InterPro" id="IPR006909">
    <property type="entry name" value="Rad21/Rec8_C_eu"/>
</dbReference>
<evidence type="ECO:0000256" key="4">
    <source>
        <dbReference type="SAM" id="MobiDB-lite"/>
    </source>
</evidence>
<feature type="domain" description="Rad21/Rec8-like protein C-terminal eukaryotic" evidence="5">
    <location>
        <begin position="725"/>
        <end position="777"/>
    </location>
</feature>
<comment type="caution">
    <text evidence="7">The sequence shown here is derived from an EMBL/GenBank/DDBJ whole genome shotgun (WGS) entry which is preliminary data.</text>
</comment>
<reference evidence="7 8" key="1">
    <citation type="journal article" date="2013" name="Nat. Commun.">
        <title>The evolution and pathogenic mechanisms of the rice sheath blight pathogen.</title>
        <authorList>
            <person name="Zheng A."/>
            <person name="Lin R."/>
            <person name="Xu L."/>
            <person name="Qin P."/>
            <person name="Tang C."/>
            <person name="Ai P."/>
            <person name="Zhang D."/>
            <person name="Liu Y."/>
            <person name="Sun Z."/>
            <person name="Feng H."/>
            <person name="Wang Y."/>
            <person name="Chen Y."/>
            <person name="Liang X."/>
            <person name="Fu R."/>
            <person name="Li Q."/>
            <person name="Zhang J."/>
            <person name="Yu X."/>
            <person name="Xie Z."/>
            <person name="Ding L."/>
            <person name="Guan P."/>
            <person name="Tang J."/>
            <person name="Liang Y."/>
            <person name="Wang S."/>
            <person name="Deng Q."/>
            <person name="Li S."/>
            <person name="Zhu J."/>
            <person name="Wang L."/>
            <person name="Liu H."/>
            <person name="Li P."/>
        </authorList>
    </citation>
    <scope>NUCLEOTIDE SEQUENCE [LARGE SCALE GENOMIC DNA]</scope>
    <source>
        <strain evidence="8">AG-1 IA</strain>
    </source>
</reference>
<sequence>MHEYVEPCPVHTFHFLGLFISSPPFALRIPIFRSSRFWRFSGTFLVEARFQIRALSSSIGISGHGFSQYGVVKVSHAPVVFQVGYILGPDRESAGEMFYSEAILSRRGPLGKVWLAAHWERKLFKPIFPSQLVGPYAILGQEIVPMALRLSGQLLLGVCRIYSRKAKYLLDDCNEAFRPGIVDMTEDQLQVPRNAITLSGDGIDIDLLMPDMNWDLDFVVSQVSGTQNLARPGDITLANVGDITLALDDTGYGFDLGPLDGIGSQDIDFDLGLDLDGDKALSTKDADGDETMSLEAPRDAPAPRSARESLASAFLGRGDDDLERLTQRSRSKTRELTLEPENTTGFDLGMDLDIGGLEGGLDLGIGFDEPAALTPGPIPGETPATPAGPEDTTQLEGEKTPLADRSRASTPLSEPPPTPGAGDVLPGITAKTAEQISKKAEETAKLSGRKKTTAKRVVVDSVAELVDERRGRRDEDLSAIQTEQQFLPNNTTVARLLEIRADPIAHFLPTKTTPNGTFFCAAPPGLPPALAEMFMFPTTNLRRARGATPVATPGAQAERDEEEDIRTPKRARISVPGEEPEVEYGMHREPSERAPSERPSFGPDVTLPISEGLGGLGDDQPFDLGDITLDISMGRQPSMPKSRAQSVAGDDDVRSRYSTPGPGRTFDDAECAIATFDHRTRGAESQTQTSESDIVGEGQVKGVSKNTAKAIALLQDRLQPDEAEEEKVLSFAQVSTKATRRAASAFFFELLLLSTRDCVKVSQESEFSNIEVRAKDRLWEQHVPAPGEVDPGREATPSASSVIEGEMD</sequence>
<organism evidence="7 8">
    <name type="scientific">Thanatephorus cucumeris (strain AG1-IA)</name>
    <name type="common">Rice sheath blight fungus</name>
    <name type="synonym">Rhizoctonia solani</name>
    <dbReference type="NCBI Taxonomy" id="983506"/>
    <lineage>
        <taxon>Eukaryota</taxon>
        <taxon>Fungi</taxon>
        <taxon>Dikarya</taxon>
        <taxon>Basidiomycota</taxon>
        <taxon>Agaricomycotina</taxon>
        <taxon>Agaricomycetes</taxon>
        <taxon>Cantharellales</taxon>
        <taxon>Ceratobasidiaceae</taxon>
        <taxon>Rhizoctonia</taxon>
        <taxon>Rhizoctonia solani AG-1</taxon>
    </lineage>
</organism>
<dbReference type="OrthoDB" id="10071381at2759"/>
<dbReference type="InterPro" id="IPR023093">
    <property type="entry name" value="ScpA-like_C"/>
</dbReference>
<dbReference type="STRING" id="983506.L8WXM0"/>
<keyword evidence="8" id="KW-1185">Reference proteome</keyword>
<dbReference type="GO" id="GO:0005634">
    <property type="term" value="C:nucleus"/>
    <property type="evidence" value="ECO:0007669"/>
    <property type="project" value="UniProtKB-SubCell"/>
</dbReference>
<dbReference type="HOGENOM" id="CLU_015775_0_0_1"/>
<dbReference type="PANTHER" id="PTHR12585:SF69">
    <property type="entry name" value="FI11703P"/>
    <property type="match status" value="1"/>
</dbReference>
<dbReference type="Proteomes" id="UP000011668">
    <property type="component" value="Unassembled WGS sequence"/>
</dbReference>
<evidence type="ECO:0000256" key="2">
    <source>
        <dbReference type="ARBA" id="ARBA00009870"/>
    </source>
</evidence>
<feature type="domain" description="Rad21/Rec8-like protein N-terminal" evidence="6">
    <location>
        <begin position="97"/>
        <end position="177"/>
    </location>
</feature>
<dbReference type="SUPFAM" id="SSF46785">
    <property type="entry name" value="Winged helix' DNA-binding domain"/>
    <property type="match status" value="1"/>
</dbReference>
<protein>
    <submittedName>
        <fullName evidence="7">Rad21/rec8-like domain-containing protein</fullName>
    </submittedName>
</protein>
<dbReference type="AlphaFoldDB" id="L8WXM0"/>
<dbReference type="InterPro" id="IPR039781">
    <property type="entry name" value="Rad21/Rec8-like"/>
</dbReference>
<name>L8WXM0_THACA</name>
<feature type="compositionally biased region" description="Basic and acidic residues" evidence="4">
    <location>
        <begin position="317"/>
        <end position="337"/>
    </location>
</feature>
<dbReference type="InterPro" id="IPR036390">
    <property type="entry name" value="WH_DNA-bd_sf"/>
</dbReference>
<feature type="compositionally biased region" description="Basic and acidic residues" evidence="4">
    <location>
        <begin position="584"/>
        <end position="596"/>
    </location>
</feature>
<dbReference type="InterPro" id="IPR006910">
    <property type="entry name" value="Rad21_Rec8_N"/>
</dbReference>
<evidence type="ECO:0000259" key="5">
    <source>
        <dbReference type="Pfam" id="PF04824"/>
    </source>
</evidence>
<comment type="similarity">
    <text evidence="2">Belongs to the rad21 family.</text>
</comment>
<dbReference type="GO" id="GO:0007064">
    <property type="term" value="P:mitotic sister chromatid cohesion"/>
    <property type="evidence" value="ECO:0007669"/>
    <property type="project" value="TreeGrafter"/>
</dbReference>
<evidence type="ECO:0000259" key="6">
    <source>
        <dbReference type="Pfam" id="PF04825"/>
    </source>
</evidence>
<dbReference type="PANTHER" id="PTHR12585">
    <property type="entry name" value="SCC1 / RAD21 FAMILY MEMBER"/>
    <property type="match status" value="1"/>
</dbReference>
<dbReference type="Pfam" id="PF04825">
    <property type="entry name" value="Rad21_Rec8_N"/>
    <property type="match status" value="1"/>
</dbReference>
<feature type="region of interest" description="Disordered" evidence="4">
    <location>
        <begin position="783"/>
        <end position="808"/>
    </location>
</feature>
<feature type="region of interest" description="Disordered" evidence="4">
    <location>
        <begin position="368"/>
        <end position="427"/>
    </location>
</feature>
<dbReference type="GO" id="GO:0030892">
    <property type="term" value="C:mitotic cohesin complex"/>
    <property type="evidence" value="ECO:0007669"/>
    <property type="project" value="TreeGrafter"/>
</dbReference>
<evidence type="ECO:0000256" key="3">
    <source>
        <dbReference type="ARBA" id="ARBA00023242"/>
    </source>
</evidence>
<dbReference type="GO" id="GO:0003682">
    <property type="term" value="F:chromatin binding"/>
    <property type="evidence" value="ECO:0007669"/>
    <property type="project" value="TreeGrafter"/>
</dbReference>
<gene>
    <name evidence="7" type="ORF">AG1IA_03241</name>
</gene>
<dbReference type="OMA" id="PGIVDMT"/>
<dbReference type="Pfam" id="PF04824">
    <property type="entry name" value="Rad21_Rec8"/>
    <property type="match status" value="1"/>
</dbReference>
<feature type="region of interest" description="Disordered" evidence="4">
    <location>
        <begin position="547"/>
        <end position="667"/>
    </location>
</feature>
<accession>L8WXM0</accession>
<dbReference type="GO" id="GO:1990414">
    <property type="term" value="P:replication-born double-strand break repair via sister chromatid exchange"/>
    <property type="evidence" value="ECO:0007669"/>
    <property type="project" value="TreeGrafter"/>
</dbReference>
<dbReference type="EMBL" id="AFRT01000759">
    <property type="protein sequence ID" value="ELU42735.1"/>
    <property type="molecule type" value="Genomic_DNA"/>
</dbReference>
<feature type="region of interest" description="Disordered" evidence="4">
    <location>
        <begin position="282"/>
        <end position="345"/>
    </location>
</feature>
<feature type="compositionally biased region" description="Basic and acidic residues" evidence="4">
    <location>
        <begin position="396"/>
        <end position="407"/>
    </location>
</feature>